<accession>A0AAV9W1C5</accession>
<feature type="region of interest" description="Disordered" evidence="1">
    <location>
        <begin position="425"/>
        <end position="451"/>
    </location>
</feature>
<sequence length="599" mass="66406">MRRHASNTSSAAFSQAQRLTIIISSAIFLHSTLTDAFAYVIKSSDPMGKLNSAVEETEICHGRNKPPEGGRSIAQYGVVNWKQSFQAQAVVFYETYECSENRIAVIVRLLNERTGVQYVDMSGPNISPNIRGFRAINLDRSAEAILYTGRRATYEEAKRMVPGSMYIPRLPGNPTLSSYCIGNVVKPSWSGRFDLSSDDPKKWDVYKTALIALRTTFNEVKDNPDAMKVVLGINPLEIPRTGLVSNPDPGGPGLENVEPVQERIDDIYRYMGEDPAEEDIDITSRCIIIPAGSGVPDMADLIEDPSTTEETGNKKSSKGINTGKNTRKKQKLSAKEQVPNSDTDPLAVDNQSRPILVDQGQAAGALEPKPKRGRPRKSPLQQPPLQPPYNPPTENTEVPDQNRPAPKPNRKSKVLMELEGIVEQYSKIRPTKKDTSGENLEERIQKKKQSLEPDRAQLKKEIKAKFQNVPPVNLIPAMEEQFKRIHEIPRRGDISGGPGGISMTGQQDFTQYAPDPFGQSDSSMMAPPQYLFEERQRRQSLMNSQEQMFDADAGAQFLDLDSTFGNNNLVGQSGQADRVPGENPIADFEALMNLFSLAE</sequence>
<protein>
    <submittedName>
        <fullName evidence="2">Uncharacterized protein</fullName>
    </submittedName>
</protein>
<gene>
    <name evidence="2" type="ORF">TWF481_010638</name>
</gene>
<feature type="compositionally biased region" description="Pro residues" evidence="1">
    <location>
        <begin position="381"/>
        <end position="391"/>
    </location>
</feature>
<feature type="region of interest" description="Disordered" evidence="1">
    <location>
        <begin position="293"/>
        <end position="413"/>
    </location>
</feature>
<name>A0AAV9W1C5_9PEZI</name>
<comment type="caution">
    <text evidence="2">The sequence shown here is derived from an EMBL/GenBank/DDBJ whole genome shotgun (WGS) entry which is preliminary data.</text>
</comment>
<proteinExistence type="predicted"/>
<evidence type="ECO:0000256" key="1">
    <source>
        <dbReference type="SAM" id="MobiDB-lite"/>
    </source>
</evidence>
<feature type="compositionally biased region" description="Polar residues" evidence="1">
    <location>
        <begin position="338"/>
        <end position="353"/>
    </location>
</feature>
<reference evidence="2 3" key="1">
    <citation type="submission" date="2023-08" db="EMBL/GenBank/DDBJ databases">
        <authorList>
            <person name="Palmer J.M."/>
        </authorList>
    </citation>
    <scope>NUCLEOTIDE SEQUENCE [LARGE SCALE GENOMIC DNA]</scope>
    <source>
        <strain evidence="2 3">TWF481</strain>
    </source>
</reference>
<organism evidence="2 3">
    <name type="scientific">Arthrobotrys musiformis</name>
    <dbReference type="NCBI Taxonomy" id="47236"/>
    <lineage>
        <taxon>Eukaryota</taxon>
        <taxon>Fungi</taxon>
        <taxon>Dikarya</taxon>
        <taxon>Ascomycota</taxon>
        <taxon>Pezizomycotina</taxon>
        <taxon>Orbiliomycetes</taxon>
        <taxon>Orbiliales</taxon>
        <taxon>Orbiliaceae</taxon>
        <taxon>Arthrobotrys</taxon>
    </lineage>
</organism>
<dbReference type="EMBL" id="JAVHJL010000007">
    <property type="protein sequence ID" value="KAK6500294.1"/>
    <property type="molecule type" value="Genomic_DNA"/>
</dbReference>
<evidence type="ECO:0000313" key="2">
    <source>
        <dbReference type="EMBL" id="KAK6500294.1"/>
    </source>
</evidence>
<dbReference type="Proteomes" id="UP001370758">
    <property type="component" value="Unassembled WGS sequence"/>
</dbReference>
<evidence type="ECO:0000313" key="3">
    <source>
        <dbReference type="Proteomes" id="UP001370758"/>
    </source>
</evidence>
<keyword evidence="3" id="KW-1185">Reference proteome</keyword>
<dbReference type="AlphaFoldDB" id="A0AAV9W1C5"/>
<feature type="compositionally biased region" description="Basic and acidic residues" evidence="1">
    <location>
        <begin position="431"/>
        <end position="451"/>
    </location>
</feature>